<proteinExistence type="inferred from homology"/>
<dbReference type="GO" id="GO:0016787">
    <property type="term" value="F:hydrolase activity"/>
    <property type="evidence" value="ECO:0007669"/>
    <property type="project" value="UniProtKB-KW"/>
</dbReference>
<sequence length="403" mass="44156">MQTKTVASPAGNITGVVTDYGALFRGVPYAEAERFGKPRPVPARDIDATAPGPCCYQMRAFWDEEHRFYYREFRQGQTFRYGEDCQVLDIYAPEGAKDAPVIVFIHGGSFTGGSADEKQFDGSAYARRGVVYVAINYRLNIFGFFADGEHSAGSLGLLDQAAAINWVRANISAFGGDPDRITLMGQSAGAMSVQTLVCTDAFRDVIHGAVMLSGGGKRGAMLPIAKPSTRYWNSLVKASGARTFEEFKEMPAEHIWTVWKKTHPVGKVLQTKPVIDGELVTSSAYDTRVPVVIGTVKKDLLTPVLKHMARAFARAQAKKGAKAYVYELDRLLPPDQSSFHSCDLWYMLGSLGNSSRPFTDSDRALSDELVDRIAAFAASGEPNTGRYGGWKPFAGKKDIMRFV</sequence>
<feature type="domain" description="Carboxylesterase type B" evidence="4">
    <location>
        <begin position="4"/>
        <end position="304"/>
    </location>
</feature>
<dbReference type="InterPro" id="IPR029058">
    <property type="entry name" value="AB_hydrolase_fold"/>
</dbReference>
<reference evidence="5" key="2">
    <citation type="journal article" date="2021" name="PeerJ">
        <title>Extensive microbial diversity within the chicken gut microbiome revealed by metagenomics and culture.</title>
        <authorList>
            <person name="Gilroy R."/>
            <person name="Ravi A."/>
            <person name="Getino M."/>
            <person name="Pursley I."/>
            <person name="Horton D.L."/>
            <person name="Alikhan N.F."/>
            <person name="Baker D."/>
            <person name="Gharbi K."/>
            <person name="Hall N."/>
            <person name="Watson M."/>
            <person name="Adriaenssens E.M."/>
            <person name="Foster-Nyarko E."/>
            <person name="Jarju S."/>
            <person name="Secka A."/>
            <person name="Antonio M."/>
            <person name="Oren A."/>
            <person name="Chaudhuri R.R."/>
            <person name="La Ragione R."/>
            <person name="Hildebrand F."/>
            <person name="Pallen M.J."/>
        </authorList>
    </citation>
    <scope>NUCLEOTIDE SEQUENCE</scope>
    <source>
        <strain evidence="5">10406</strain>
    </source>
</reference>
<evidence type="ECO:0000256" key="3">
    <source>
        <dbReference type="RuleBase" id="RU361235"/>
    </source>
</evidence>
<dbReference type="Proteomes" id="UP000886857">
    <property type="component" value="Unassembled WGS sequence"/>
</dbReference>
<dbReference type="PROSITE" id="PS00122">
    <property type="entry name" value="CARBOXYLESTERASE_B_1"/>
    <property type="match status" value="1"/>
</dbReference>
<evidence type="ECO:0000313" key="5">
    <source>
        <dbReference type="EMBL" id="HIU99102.1"/>
    </source>
</evidence>
<evidence type="ECO:0000313" key="6">
    <source>
        <dbReference type="Proteomes" id="UP000886857"/>
    </source>
</evidence>
<dbReference type="InterPro" id="IPR019826">
    <property type="entry name" value="Carboxylesterase_B_AS"/>
</dbReference>
<dbReference type="Pfam" id="PF00135">
    <property type="entry name" value="COesterase"/>
    <property type="match status" value="2"/>
</dbReference>
<comment type="caution">
    <text evidence="5">The sequence shown here is derived from an EMBL/GenBank/DDBJ whole genome shotgun (WGS) entry which is preliminary data.</text>
</comment>
<comment type="similarity">
    <text evidence="1 3">Belongs to the type-B carboxylesterase/lipase family.</text>
</comment>
<evidence type="ECO:0000256" key="2">
    <source>
        <dbReference type="ARBA" id="ARBA00022801"/>
    </source>
</evidence>
<dbReference type="InterPro" id="IPR050309">
    <property type="entry name" value="Type-B_Carboxylest/Lipase"/>
</dbReference>
<evidence type="ECO:0000256" key="1">
    <source>
        <dbReference type="ARBA" id="ARBA00005964"/>
    </source>
</evidence>
<dbReference type="SUPFAM" id="SSF53474">
    <property type="entry name" value="alpha/beta-Hydrolases"/>
    <property type="match status" value="1"/>
</dbReference>
<dbReference type="InterPro" id="IPR002018">
    <property type="entry name" value="CarbesteraseB"/>
</dbReference>
<reference evidence="5" key="1">
    <citation type="submission" date="2020-10" db="EMBL/GenBank/DDBJ databases">
        <authorList>
            <person name="Gilroy R."/>
        </authorList>
    </citation>
    <scope>NUCLEOTIDE SEQUENCE</scope>
    <source>
        <strain evidence="5">10406</strain>
    </source>
</reference>
<accession>A0A9D1NAS2</accession>
<organism evidence="5 6">
    <name type="scientific">Candidatus Limadaptatus stercoripullorum</name>
    <dbReference type="NCBI Taxonomy" id="2840846"/>
    <lineage>
        <taxon>Bacteria</taxon>
        <taxon>Bacillati</taxon>
        <taxon>Bacillota</taxon>
        <taxon>Clostridia</taxon>
        <taxon>Eubacteriales</taxon>
        <taxon>Candidatus Limadaptatus</taxon>
    </lineage>
</organism>
<name>A0A9D1NAS2_9FIRM</name>
<dbReference type="EC" id="3.1.1.-" evidence="3"/>
<protein>
    <recommendedName>
        <fullName evidence="3">Carboxylic ester hydrolase</fullName>
        <ecNumber evidence="3">3.1.1.-</ecNumber>
    </recommendedName>
</protein>
<dbReference type="EMBL" id="DVOE01000069">
    <property type="protein sequence ID" value="HIU99102.1"/>
    <property type="molecule type" value="Genomic_DNA"/>
</dbReference>
<gene>
    <name evidence="5" type="ORF">IAC73_04610</name>
</gene>
<dbReference type="Gene3D" id="3.40.50.1820">
    <property type="entry name" value="alpha/beta hydrolase"/>
    <property type="match status" value="2"/>
</dbReference>
<feature type="domain" description="Carboxylesterase type B" evidence="4">
    <location>
        <begin position="308"/>
        <end position="396"/>
    </location>
</feature>
<dbReference type="AlphaFoldDB" id="A0A9D1NAS2"/>
<evidence type="ECO:0000259" key="4">
    <source>
        <dbReference type="Pfam" id="PF00135"/>
    </source>
</evidence>
<keyword evidence="2 3" id="KW-0378">Hydrolase</keyword>
<dbReference type="PANTHER" id="PTHR11559">
    <property type="entry name" value="CARBOXYLESTERASE"/>
    <property type="match status" value="1"/>
</dbReference>